<proteinExistence type="inferred from homology"/>
<dbReference type="Pfam" id="PF04542">
    <property type="entry name" value="Sigma70_r2"/>
    <property type="match status" value="1"/>
</dbReference>
<feature type="domain" description="RNA polymerase sigma-70 region 2" evidence="7">
    <location>
        <begin position="13"/>
        <end position="74"/>
    </location>
</feature>
<dbReference type="PANTHER" id="PTHR43133">
    <property type="entry name" value="RNA POLYMERASE ECF-TYPE SIGMA FACTO"/>
    <property type="match status" value="1"/>
</dbReference>
<dbReference type="Pfam" id="PF08281">
    <property type="entry name" value="Sigma70_r4_2"/>
    <property type="match status" value="1"/>
</dbReference>
<accession>A0A7K0KJ48</accession>
<feature type="compositionally biased region" description="Basic and acidic residues" evidence="6">
    <location>
        <begin position="80"/>
        <end position="89"/>
    </location>
</feature>
<dbReference type="InterPro" id="IPR007627">
    <property type="entry name" value="RNA_pol_sigma70_r2"/>
</dbReference>
<evidence type="ECO:0000259" key="8">
    <source>
        <dbReference type="Pfam" id="PF08281"/>
    </source>
</evidence>
<comment type="similarity">
    <text evidence="1">Belongs to the sigma-70 factor family. ECF subfamily.</text>
</comment>
<dbReference type="InterPro" id="IPR013249">
    <property type="entry name" value="RNA_pol_sigma70_r4_t2"/>
</dbReference>
<keyword evidence="2" id="KW-0805">Transcription regulation</keyword>
<sequence>MKIDFRNDILPLKNQLYRLALRITLDSAEAEDVVQETLIKVWNKRDTWEEIDNIEAFCFTVCRNLSLDSVKNKRSQTESLDDKPVEKPDNTFNPSDKVIEKDQVSIVREIIDSLPEKQRECIQLRDFEGKAYKDIAALLGMTEEQVKVNIFRARQAVKQRFQAIDGFEARG</sequence>
<protein>
    <submittedName>
        <fullName evidence="9">RNA polymerase sigma factor</fullName>
    </submittedName>
</protein>
<reference evidence="9 10" key="1">
    <citation type="submission" date="2019-08" db="EMBL/GenBank/DDBJ databases">
        <title>In-depth cultivation of the pig gut microbiome towards novel bacterial diversity and tailored functional studies.</title>
        <authorList>
            <person name="Wylensek D."/>
            <person name="Hitch T.C.A."/>
            <person name="Clavel T."/>
        </authorList>
    </citation>
    <scope>NUCLEOTIDE SEQUENCE [LARGE SCALE GENOMIC DNA]</scope>
    <source>
        <strain evidence="9 10">LKV-178-WT-2A</strain>
    </source>
</reference>
<evidence type="ECO:0000259" key="7">
    <source>
        <dbReference type="Pfam" id="PF04542"/>
    </source>
</evidence>
<dbReference type="EMBL" id="VUNG01000065">
    <property type="protein sequence ID" value="MST85941.1"/>
    <property type="molecule type" value="Genomic_DNA"/>
</dbReference>
<dbReference type="AlphaFoldDB" id="A0A7K0KJ48"/>
<organism evidence="9 10">
    <name type="scientific">Hallella mizrahii</name>
    <dbReference type="NCBI Taxonomy" id="2606637"/>
    <lineage>
        <taxon>Bacteria</taxon>
        <taxon>Pseudomonadati</taxon>
        <taxon>Bacteroidota</taxon>
        <taxon>Bacteroidia</taxon>
        <taxon>Bacteroidales</taxon>
        <taxon>Prevotellaceae</taxon>
        <taxon>Hallella</taxon>
    </lineage>
</organism>
<dbReference type="InterPro" id="IPR013324">
    <property type="entry name" value="RNA_pol_sigma_r3/r4-like"/>
</dbReference>
<evidence type="ECO:0000256" key="5">
    <source>
        <dbReference type="ARBA" id="ARBA00023163"/>
    </source>
</evidence>
<evidence type="ECO:0000313" key="10">
    <source>
        <dbReference type="Proteomes" id="UP000438914"/>
    </source>
</evidence>
<evidence type="ECO:0000313" key="9">
    <source>
        <dbReference type="EMBL" id="MST85941.1"/>
    </source>
</evidence>
<dbReference type="RefSeq" id="WP_154535540.1">
    <property type="nucleotide sequence ID" value="NZ_VUNG01000065.1"/>
</dbReference>
<gene>
    <name evidence="9" type="ORF">FYJ73_14930</name>
</gene>
<evidence type="ECO:0000256" key="4">
    <source>
        <dbReference type="ARBA" id="ARBA00023125"/>
    </source>
</evidence>
<keyword evidence="5" id="KW-0804">Transcription</keyword>
<dbReference type="InterPro" id="IPR039425">
    <property type="entry name" value="RNA_pol_sigma-70-like"/>
</dbReference>
<dbReference type="GO" id="GO:0006352">
    <property type="term" value="P:DNA-templated transcription initiation"/>
    <property type="evidence" value="ECO:0007669"/>
    <property type="project" value="InterPro"/>
</dbReference>
<dbReference type="NCBIfam" id="TIGR02937">
    <property type="entry name" value="sigma70-ECF"/>
    <property type="match status" value="1"/>
</dbReference>
<dbReference type="InterPro" id="IPR013325">
    <property type="entry name" value="RNA_pol_sigma_r2"/>
</dbReference>
<dbReference type="PANTHER" id="PTHR43133:SF8">
    <property type="entry name" value="RNA POLYMERASE SIGMA FACTOR HI_1459-RELATED"/>
    <property type="match status" value="1"/>
</dbReference>
<dbReference type="SUPFAM" id="SSF88659">
    <property type="entry name" value="Sigma3 and sigma4 domains of RNA polymerase sigma factors"/>
    <property type="match status" value="1"/>
</dbReference>
<dbReference type="InterPro" id="IPR036388">
    <property type="entry name" value="WH-like_DNA-bd_sf"/>
</dbReference>
<dbReference type="GO" id="GO:0016987">
    <property type="term" value="F:sigma factor activity"/>
    <property type="evidence" value="ECO:0007669"/>
    <property type="project" value="UniProtKB-KW"/>
</dbReference>
<dbReference type="Gene3D" id="1.10.1740.10">
    <property type="match status" value="1"/>
</dbReference>
<dbReference type="Proteomes" id="UP000438914">
    <property type="component" value="Unassembled WGS sequence"/>
</dbReference>
<keyword evidence="10" id="KW-1185">Reference proteome</keyword>
<comment type="caution">
    <text evidence="9">The sequence shown here is derived from an EMBL/GenBank/DDBJ whole genome shotgun (WGS) entry which is preliminary data.</text>
</comment>
<feature type="region of interest" description="Disordered" evidence="6">
    <location>
        <begin position="72"/>
        <end position="94"/>
    </location>
</feature>
<evidence type="ECO:0000256" key="1">
    <source>
        <dbReference type="ARBA" id="ARBA00010641"/>
    </source>
</evidence>
<name>A0A7K0KJ48_9BACT</name>
<evidence type="ECO:0000256" key="6">
    <source>
        <dbReference type="SAM" id="MobiDB-lite"/>
    </source>
</evidence>
<evidence type="ECO:0000256" key="3">
    <source>
        <dbReference type="ARBA" id="ARBA00023082"/>
    </source>
</evidence>
<dbReference type="GO" id="GO:0003677">
    <property type="term" value="F:DNA binding"/>
    <property type="evidence" value="ECO:0007669"/>
    <property type="project" value="UniProtKB-KW"/>
</dbReference>
<keyword evidence="4" id="KW-0238">DNA-binding</keyword>
<keyword evidence="3" id="KW-0731">Sigma factor</keyword>
<dbReference type="CDD" id="cd06171">
    <property type="entry name" value="Sigma70_r4"/>
    <property type="match status" value="1"/>
</dbReference>
<feature type="domain" description="RNA polymerase sigma factor 70 region 4 type 2" evidence="8">
    <location>
        <begin position="107"/>
        <end position="156"/>
    </location>
</feature>
<dbReference type="SUPFAM" id="SSF88946">
    <property type="entry name" value="Sigma2 domain of RNA polymerase sigma factors"/>
    <property type="match status" value="1"/>
</dbReference>
<dbReference type="Gene3D" id="1.10.10.10">
    <property type="entry name" value="Winged helix-like DNA-binding domain superfamily/Winged helix DNA-binding domain"/>
    <property type="match status" value="1"/>
</dbReference>
<dbReference type="InterPro" id="IPR014284">
    <property type="entry name" value="RNA_pol_sigma-70_dom"/>
</dbReference>
<evidence type="ECO:0000256" key="2">
    <source>
        <dbReference type="ARBA" id="ARBA00023015"/>
    </source>
</evidence>